<proteinExistence type="predicted"/>
<sequence>MRQAMDTFEFTDKYGDTVRFTRFGGSFGYEVTVIGPRGGVKSSSLMDGAQADALRWFLVDKNKEA</sequence>
<protein>
    <submittedName>
        <fullName evidence="1">Uncharacterized protein</fullName>
    </submittedName>
</protein>
<organism evidence="1 2">
    <name type="scientific">Mycobacterium phage EagleEye</name>
    <dbReference type="NCBI Taxonomy" id="1429759"/>
    <lineage>
        <taxon>Viruses</taxon>
        <taxon>Duplodnaviria</taxon>
        <taxon>Heunggongvirae</taxon>
        <taxon>Uroviricota</taxon>
        <taxon>Caudoviricetes</taxon>
        <taxon>Eagleeyevirus</taxon>
        <taxon>Eagleeyevirus eagleeye</taxon>
    </lineage>
</organism>
<dbReference type="RefSeq" id="YP_009005836.1">
    <property type="nucleotide sequence ID" value="NC_023564.1"/>
</dbReference>
<accession>W0LMU9</accession>
<gene>
    <name evidence="1" type="primary">94</name>
    <name evidence="1" type="ORF">PBI_EAGLEEYE_94</name>
</gene>
<keyword evidence="2" id="KW-1185">Reference proteome</keyword>
<dbReference type="GeneID" id="18502856"/>
<dbReference type="Proteomes" id="UP000019119">
    <property type="component" value="Segment"/>
</dbReference>
<name>W0LMU9_9CAUD</name>
<evidence type="ECO:0000313" key="1">
    <source>
        <dbReference type="EMBL" id="AHG23874.1"/>
    </source>
</evidence>
<dbReference type="KEGG" id="vg:18502856"/>
<reference evidence="1 2" key="1">
    <citation type="submission" date="2013-11" db="EMBL/GenBank/DDBJ databases">
        <authorList>
            <person name="Awa H."/>
            <person name="Bernal J.T."/>
            <person name="Coelho R.E."/>
            <person name="Culpepper S.C."/>
            <person name="Devaraju V.S."/>
            <person name="Higgins R.T."/>
            <person name="Husein A.J."/>
            <person name="Johnston E.M."/>
            <person name="Jung J.A."/>
            <person name="Kanani-Hendijani T.A."/>
            <person name="Knapp R.E."/>
            <person name="Lepiocha N."/>
            <person name="McCarter A.J."/>
            <person name="Merlau P.R."/>
            <person name="Monfared M.S."/>
            <person name="Olney H.P."/>
            <person name="Pineda M.R."/>
            <person name="Pizzini S.E."/>
            <person name="Roberson D.J."/>
            <person name="Rodriguez J."/>
            <person name="Simpson N.A."/>
            <person name="Stevens S.C."/>
            <person name="Stroub-Tahmassi C.A."/>
            <person name="Syed N."/>
            <person name="Torres S.E."/>
            <person name="Townsend C.W."/>
            <person name="White X.E."/>
            <person name="Willette C.E."/>
            <person name="Deming K.E."/>
            <person name="Simon S.E."/>
            <person name="Benjamin R.C."/>
            <person name="Hughes L.E."/>
            <person name="Hale R.H."/>
            <person name="Lamson-Kim T."/>
            <person name="Visi D.H."/>
            <person name="Allen M.S."/>
            <person name="Bradley K.W."/>
            <person name="Clarke D.Q."/>
            <person name="Lewis M.F."/>
            <person name="Barker L.P."/>
            <person name="Bailey C."/>
            <person name="Asai D.J."/>
            <person name="Garber M.L."/>
            <person name="Bowman C.A."/>
            <person name="Russell D.A."/>
            <person name="Pope W.H."/>
            <person name="Jacobs-Sera D."/>
            <person name="Hendrix R.W."/>
            <person name="Hatfull G.F."/>
        </authorList>
    </citation>
    <scope>NUCLEOTIDE SEQUENCE [LARGE SCALE GENOMIC DNA]</scope>
</reference>
<evidence type="ECO:0000313" key="2">
    <source>
        <dbReference type="Proteomes" id="UP000019119"/>
    </source>
</evidence>
<dbReference type="EMBL" id="KF861510">
    <property type="protein sequence ID" value="AHG23874.1"/>
    <property type="molecule type" value="Genomic_DNA"/>
</dbReference>